<reference evidence="2" key="1">
    <citation type="submission" date="2021-06" db="EMBL/GenBank/DDBJ databases">
        <authorList>
            <person name="Hodson N. C."/>
            <person name="Mongue J. A."/>
            <person name="Jaron S. K."/>
        </authorList>
    </citation>
    <scope>NUCLEOTIDE SEQUENCE</scope>
</reference>
<accession>A0A8J2JU50</accession>
<feature type="compositionally biased region" description="Basic and acidic residues" evidence="1">
    <location>
        <begin position="1"/>
        <end position="10"/>
    </location>
</feature>
<dbReference type="AlphaFoldDB" id="A0A8J2JU50"/>
<protein>
    <submittedName>
        <fullName evidence="2">Uncharacterized protein</fullName>
    </submittedName>
</protein>
<evidence type="ECO:0000313" key="3">
    <source>
        <dbReference type="Proteomes" id="UP000708208"/>
    </source>
</evidence>
<organism evidence="2 3">
    <name type="scientific">Allacma fusca</name>
    <dbReference type="NCBI Taxonomy" id="39272"/>
    <lineage>
        <taxon>Eukaryota</taxon>
        <taxon>Metazoa</taxon>
        <taxon>Ecdysozoa</taxon>
        <taxon>Arthropoda</taxon>
        <taxon>Hexapoda</taxon>
        <taxon>Collembola</taxon>
        <taxon>Symphypleona</taxon>
        <taxon>Sminthuridae</taxon>
        <taxon>Allacma</taxon>
    </lineage>
</organism>
<feature type="non-terminal residue" evidence="2">
    <location>
        <position position="1"/>
    </location>
</feature>
<comment type="caution">
    <text evidence="2">The sequence shown here is derived from an EMBL/GenBank/DDBJ whole genome shotgun (WGS) entry which is preliminary data.</text>
</comment>
<feature type="region of interest" description="Disordered" evidence="1">
    <location>
        <begin position="1"/>
        <end position="26"/>
    </location>
</feature>
<evidence type="ECO:0000256" key="1">
    <source>
        <dbReference type="SAM" id="MobiDB-lite"/>
    </source>
</evidence>
<dbReference type="EMBL" id="CAJVCH010138351">
    <property type="protein sequence ID" value="CAG7726645.1"/>
    <property type="molecule type" value="Genomic_DNA"/>
</dbReference>
<proteinExistence type="predicted"/>
<keyword evidence="3" id="KW-1185">Reference proteome</keyword>
<feature type="non-terminal residue" evidence="2">
    <location>
        <position position="26"/>
    </location>
</feature>
<gene>
    <name evidence="2" type="ORF">AFUS01_LOCUS15546</name>
</gene>
<evidence type="ECO:0000313" key="2">
    <source>
        <dbReference type="EMBL" id="CAG7726645.1"/>
    </source>
</evidence>
<dbReference type="Proteomes" id="UP000708208">
    <property type="component" value="Unassembled WGS sequence"/>
</dbReference>
<name>A0A8J2JU50_9HEXA</name>
<sequence length="26" mass="3018">RNTHAEERRIMSHTGPEENLLVDLVT</sequence>